<reference evidence="2 3" key="1">
    <citation type="submission" date="2014-05" db="EMBL/GenBank/DDBJ databases">
        <title>Genome Sequence of Flavobacterium sp. EM1321.</title>
        <authorList>
            <person name="Shin S.-K."/>
            <person name="Yi H."/>
        </authorList>
    </citation>
    <scope>NUCLEOTIDE SEQUENCE [LARGE SCALE GENOMIC DNA]</scope>
    <source>
        <strain evidence="2 3">EM1321</strain>
    </source>
</reference>
<feature type="signal peptide" evidence="1">
    <location>
        <begin position="1"/>
        <end position="19"/>
    </location>
</feature>
<dbReference type="STRING" id="1492738.FEM21_05150"/>
<evidence type="ECO:0000256" key="1">
    <source>
        <dbReference type="SAM" id="SignalP"/>
    </source>
</evidence>
<dbReference type="Proteomes" id="UP000027064">
    <property type="component" value="Unassembled WGS sequence"/>
</dbReference>
<accession>A0A066WRR7</accession>
<dbReference type="RefSeq" id="WP_035657408.1">
    <property type="nucleotide sequence ID" value="NZ_JNCA01000003.1"/>
</dbReference>
<dbReference type="eggNOG" id="COG3064">
    <property type="taxonomic scope" value="Bacteria"/>
</dbReference>
<dbReference type="Pfam" id="PF11751">
    <property type="entry name" value="PorP_SprF"/>
    <property type="match status" value="1"/>
</dbReference>
<dbReference type="NCBIfam" id="TIGR03519">
    <property type="entry name" value="T9SS_PorP_fam"/>
    <property type="match status" value="1"/>
</dbReference>
<dbReference type="AlphaFoldDB" id="A0A066WRR7"/>
<dbReference type="PATRIC" id="fig|1492738.3.peg.510"/>
<keyword evidence="1" id="KW-0732">Signal</keyword>
<keyword evidence="3" id="KW-1185">Reference proteome</keyword>
<evidence type="ECO:0000313" key="2">
    <source>
        <dbReference type="EMBL" id="KDN56496.1"/>
    </source>
</evidence>
<organism evidence="2 3">
    <name type="scientific">Flavobacterium seoulense</name>
    <dbReference type="NCBI Taxonomy" id="1492738"/>
    <lineage>
        <taxon>Bacteria</taxon>
        <taxon>Pseudomonadati</taxon>
        <taxon>Bacteroidota</taxon>
        <taxon>Flavobacteriia</taxon>
        <taxon>Flavobacteriales</taxon>
        <taxon>Flavobacteriaceae</taxon>
        <taxon>Flavobacterium</taxon>
    </lineage>
</organism>
<dbReference type="OrthoDB" id="1114455at2"/>
<dbReference type="EMBL" id="JNCA01000003">
    <property type="protein sequence ID" value="KDN56496.1"/>
    <property type="molecule type" value="Genomic_DNA"/>
</dbReference>
<gene>
    <name evidence="2" type="ORF">FEM21_05150</name>
</gene>
<proteinExistence type="predicted"/>
<feature type="chain" id="PRO_5001629320" evidence="1">
    <location>
        <begin position="20"/>
        <end position="311"/>
    </location>
</feature>
<evidence type="ECO:0000313" key="3">
    <source>
        <dbReference type="Proteomes" id="UP000027064"/>
    </source>
</evidence>
<sequence length="311" mass="34142">MKKIILSISLLLFVIKASAQQDPEYTHYMYNMNIVNPAYATGTQAMLDLGILYRSQWAGAVGAPKTFNFFGHTSLTKKVEMGLSVISDDIGDGAKKEDNFYADFAYVLDLGSKSKLSLGVKAGFTSFKTNFNGFKFESGDSSTDQAFAENVNSIFPNVGVGAYYFTDNYYLGLSAPNLFSSKHIEESSGINAFGSEKLHVFFTGGYVFNLSDSFKLKPAFMSKIVAGSAVSLDLSANVLFNEKFELGASYRFNDAVSGLMSIAVSSSIRVGYAYDYTTSNFGQFNSGTHEMFLLFNLDLLGKGYEKSPRFF</sequence>
<dbReference type="InterPro" id="IPR019861">
    <property type="entry name" value="PorP/SprF_Bacteroidetes"/>
</dbReference>
<comment type="caution">
    <text evidence="2">The sequence shown here is derived from an EMBL/GenBank/DDBJ whole genome shotgun (WGS) entry which is preliminary data.</text>
</comment>
<name>A0A066WRR7_9FLAO</name>
<protein>
    <submittedName>
        <fullName evidence="2">Membrane protein</fullName>
    </submittedName>
</protein>